<protein>
    <recommendedName>
        <fullName evidence="10">Hyccin</fullName>
    </recommendedName>
</protein>
<feature type="region of interest" description="Disordered" evidence="7">
    <location>
        <begin position="324"/>
        <end position="429"/>
    </location>
</feature>
<keyword evidence="9" id="KW-1185">Reference proteome</keyword>
<dbReference type="Pfam" id="PF09790">
    <property type="entry name" value="Hyccin"/>
    <property type="match status" value="1"/>
</dbReference>
<keyword evidence="5" id="KW-0472">Membrane</keyword>
<evidence type="ECO:0000313" key="8">
    <source>
        <dbReference type="EMBL" id="KAF2893659.1"/>
    </source>
</evidence>
<organism evidence="8 9">
    <name type="scientific">Ignelater luminosus</name>
    <name type="common">Cucubano</name>
    <name type="synonym">Pyrophorus luminosus</name>
    <dbReference type="NCBI Taxonomy" id="2038154"/>
    <lineage>
        <taxon>Eukaryota</taxon>
        <taxon>Metazoa</taxon>
        <taxon>Ecdysozoa</taxon>
        <taxon>Arthropoda</taxon>
        <taxon>Hexapoda</taxon>
        <taxon>Insecta</taxon>
        <taxon>Pterygota</taxon>
        <taxon>Neoptera</taxon>
        <taxon>Endopterygota</taxon>
        <taxon>Coleoptera</taxon>
        <taxon>Polyphaga</taxon>
        <taxon>Elateriformia</taxon>
        <taxon>Elateroidea</taxon>
        <taxon>Elateridae</taxon>
        <taxon>Agrypninae</taxon>
        <taxon>Pyrophorini</taxon>
        <taxon>Ignelater</taxon>
    </lineage>
</organism>
<evidence type="ECO:0000256" key="4">
    <source>
        <dbReference type="ARBA" id="ARBA00022490"/>
    </source>
</evidence>
<keyword evidence="3" id="KW-1003">Cell membrane</keyword>
<comment type="similarity">
    <text evidence="6">Belongs to the Hyccin family.</text>
</comment>
<evidence type="ECO:0000256" key="1">
    <source>
        <dbReference type="ARBA" id="ARBA00004236"/>
    </source>
</evidence>
<comment type="caution">
    <text evidence="8">The sequence shown here is derived from an EMBL/GenBank/DDBJ whole genome shotgun (WGS) entry which is preliminary data.</text>
</comment>
<dbReference type="OrthoDB" id="18937at2759"/>
<evidence type="ECO:0000256" key="6">
    <source>
        <dbReference type="ARBA" id="ARBA00034482"/>
    </source>
</evidence>
<evidence type="ECO:0000313" key="9">
    <source>
        <dbReference type="Proteomes" id="UP000801492"/>
    </source>
</evidence>
<dbReference type="GO" id="GO:0072659">
    <property type="term" value="P:protein localization to plasma membrane"/>
    <property type="evidence" value="ECO:0007669"/>
    <property type="project" value="TreeGrafter"/>
</dbReference>
<dbReference type="PANTHER" id="PTHR31220:SF1">
    <property type="entry name" value="GH21176P"/>
    <property type="match status" value="1"/>
</dbReference>
<comment type="subcellular location">
    <subcellularLocation>
        <location evidence="1">Cell membrane</location>
    </subcellularLocation>
    <subcellularLocation>
        <location evidence="2">Cytoplasm</location>
        <location evidence="2">Cytosol</location>
    </subcellularLocation>
</comment>
<evidence type="ECO:0000256" key="3">
    <source>
        <dbReference type="ARBA" id="ARBA00022475"/>
    </source>
</evidence>
<dbReference type="EMBL" id="VTPC01007781">
    <property type="protein sequence ID" value="KAF2893659.1"/>
    <property type="molecule type" value="Genomic_DNA"/>
</dbReference>
<dbReference type="AlphaFoldDB" id="A0A8K0CWB2"/>
<gene>
    <name evidence="8" type="ORF">ILUMI_12514</name>
</gene>
<name>A0A8K0CWB2_IGNLU</name>
<dbReference type="InterPro" id="IPR018619">
    <property type="entry name" value="Hyccin"/>
</dbReference>
<accession>A0A8K0CWB2</accession>
<evidence type="ECO:0008006" key="10">
    <source>
        <dbReference type="Google" id="ProtNLM"/>
    </source>
</evidence>
<proteinExistence type="inferred from homology"/>
<evidence type="ECO:0000256" key="7">
    <source>
        <dbReference type="SAM" id="MobiDB-lite"/>
    </source>
</evidence>
<evidence type="ECO:0000256" key="2">
    <source>
        <dbReference type="ARBA" id="ARBA00004514"/>
    </source>
</evidence>
<dbReference type="GO" id="GO:0005829">
    <property type="term" value="C:cytosol"/>
    <property type="evidence" value="ECO:0007669"/>
    <property type="project" value="UniProtKB-SubCell"/>
</dbReference>
<dbReference type="PANTHER" id="PTHR31220">
    <property type="entry name" value="HYCCIN RELATED"/>
    <property type="match status" value="1"/>
</dbReference>
<dbReference type="GO" id="GO:0046854">
    <property type="term" value="P:phosphatidylinositol phosphate biosynthetic process"/>
    <property type="evidence" value="ECO:0007669"/>
    <property type="project" value="TreeGrafter"/>
</dbReference>
<reference evidence="8" key="1">
    <citation type="submission" date="2019-08" db="EMBL/GenBank/DDBJ databases">
        <title>The genome of the North American firefly Photinus pyralis.</title>
        <authorList>
            <consortium name="Photinus pyralis genome working group"/>
            <person name="Fallon T.R."/>
            <person name="Sander Lower S.E."/>
            <person name="Weng J.-K."/>
        </authorList>
    </citation>
    <scope>NUCLEOTIDE SEQUENCE</scope>
    <source>
        <strain evidence="8">TRF0915ILg1</strain>
        <tissue evidence="8">Whole body</tissue>
    </source>
</reference>
<evidence type="ECO:0000256" key="5">
    <source>
        <dbReference type="ARBA" id="ARBA00023136"/>
    </source>
</evidence>
<dbReference type="GO" id="GO:0005886">
    <property type="term" value="C:plasma membrane"/>
    <property type="evidence" value="ECO:0007669"/>
    <property type="project" value="UniProtKB-SubCell"/>
</dbReference>
<feature type="compositionally biased region" description="Low complexity" evidence="7">
    <location>
        <begin position="366"/>
        <end position="381"/>
    </location>
</feature>
<sequence>MADILILDWMEEYDSLTESEIHTYAAEQEHNYEVMVALYVFLEDPNKSKIENLVDRVCQQFFSFYRSGEQSLKRFAMQYIPTLVLLHLSDTKSFPTVATLLVSLYNLEVVDGKGQSSVISFRVPSIAQSSIYHDSANLEPAFIAENSLRRWEECNSKLVSWGPLPQVENLNAQNRQRVITALIFLYNRQIAKVTTQGLEHACKAISRLVSQGFITGGSSRASTDSDSIHSITTIPRLVVSSPLLLELLHVVYHALERGVSGASHALHELMQRAVYESFSDVLLVAHAVKNLLHRSPPVSLTAQQPHVVSKSMITNASFRTKKLPDDIPIQADENAEGGLGSITEEQEDTEKGRTRSGSSALKHLPKLPGLSKKPKASKSSPTPQRNSVGSENMEMHVAGGDREQVSLVSGAFSDASPEDTPQPVHVSAV</sequence>
<dbReference type="Proteomes" id="UP000801492">
    <property type="component" value="Unassembled WGS sequence"/>
</dbReference>
<keyword evidence="4" id="KW-0963">Cytoplasm</keyword>